<organism evidence="2 3">
    <name type="scientific">Caenorhabditis bovis</name>
    <dbReference type="NCBI Taxonomy" id="2654633"/>
    <lineage>
        <taxon>Eukaryota</taxon>
        <taxon>Metazoa</taxon>
        <taxon>Ecdysozoa</taxon>
        <taxon>Nematoda</taxon>
        <taxon>Chromadorea</taxon>
        <taxon>Rhabditida</taxon>
        <taxon>Rhabditina</taxon>
        <taxon>Rhabditomorpha</taxon>
        <taxon>Rhabditoidea</taxon>
        <taxon>Rhabditidae</taxon>
        <taxon>Peloderinae</taxon>
        <taxon>Caenorhabditis</taxon>
    </lineage>
</organism>
<name>A0A8S1ENX9_9PELO</name>
<keyword evidence="3" id="KW-1185">Reference proteome</keyword>
<sequence>MNAIERLAVFSETFTDEEQTWFAVNQILLYFAEVRTKTNPWDLDALAEECLNTVHGTVIAMGGNIHWNHEIEYEDEEEKVYLRAEMLIKIMMICRESNEEDEGFESDEEAGEEDLEEDDNNE</sequence>
<reference evidence="2 3" key="1">
    <citation type="submission" date="2020-04" db="EMBL/GenBank/DDBJ databases">
        <authorList>
            <person name="Laetsch R D."/>
            <person name="Stevens L."/>
            <person name="Kumar S."/>
            <person name="Blaxter L. M."/>
        </authorList>
    </citation>
    <scope>NUCLEOTIDE SEQUENCE [LARGE SCALE GENOMIC DNA]</scope>
</reference>
<dbReference type="EMBL" id="CADEPM010000002">
    <property type="protein sequence ID" value="CAB3399525.1"/>
    <property type="molecule type" value="Genomic_DNA"/>
</dbReference>
<protein>
    <submittedName>
        <fullName evidence="2">Uncharacterized protein</fullName>
    </submittedName>
</protein>
<accession>A0A8S1ENX9</accession>
<comment type="caution">
    <text evidence="2">The sequence shown here is derived from an EMBL/GenBank/DDBJ whole genome shotgun (WGS) entry which is preliminary data.</text>
</comment>
<evidence type="ECO:0000313" key="2">
    <source>
        <dbReference type="EMBL" id="CAB3399525.1"/>
    </source>
</evidence>
<proteinExistence type="predicted"/>
<dbReference type="Proteomes" id="UP000494206">
    <property type="component" value="Unassembled WGS sequence"/>
</dbReference>
<evidence type="ECO:0000256" key="1">
    <source>
        <dbReference type="SAM" id="MobiDB-lite"/>
    </source>
</evidence>
<gene>
    <name evidence="2" type="ORF">CBOVIS_LOCUS2626</name>
</gene>
<evidence type="ECO:0000313" key="3">
    <source>
        <dbReference type="Proteomes" id="UP000494206"/>
    </source>
</evidence>
<feature type="region of interest" description="Disordered" evidence="1">
    <location>
        <begin position="98"/>
        <end position="122"/>
    </location>
</feature>
<dbReference type="AlphaFoldDB" id="A0A8S1ENX9"/>